<dbReference type="AlphaFoldDB" id="C3J7Q0"/>
<feature type="compositionally biased region" description="Polar residues" evidence="1">
    <location>
        <begin position="1"/>
        <end position="10"/>
    </location>
</feature>
<keyword evidence="3" id="KW-1185">Reference proteome</keyword>
<dbReference type="STRING" id="553175.POREN0001_1139"/>
<proteinExistence type="predicted"/>
<evidence type="ECO:0000313" key="3">
    <source>
        <dbReference type="Proteomes" id="UP000004295"/>
    </source>
</evidence>
<gene>
    <name evidence="2" type="ORF">POREN0001_1139</name>
</gene>
<evidence type="ECO:0000313" key="2">
    <source>
        <dbReference type="EMBL" id="EEN83747.1"/>
    </source>
</evidence>
<dbReference type="Proteomes" id="UP000004295">
    <property type="component" value="Unassembled WGS sequence"/>
</dbReference>
<evidence type="ECO:0000256" key="1">
    <source>
        <dbReference type="SAM" id="MobiDB-lite"/>
    </source>
</evidence>
<feature type="region of interest" description="Disordered" evidence="1">
    <location>
        <begin position="1"/>
        <end position="64"/>
    </location>
</feature>
<sequence length="120" mass="12667">MERESGSSFFSDKLPGSIVAGKESGNAAGLPKESGGRESSPRGASLPTSVVISGKIGAEDKEESEAKVRVSLGVSWGKTAGEEETEGRRIVHPPPKIRKKSSKKAVILLLHTKCSVLILR</sequence>
<comment type="caution">
    <text evidence="2">The sequence shown here is derived from an EMBL/GenBank/DDBJ whole genome shotgun (WGS) entry which is preliminary data.</text>
</comment>
<dbReference type="EMBL" id="ACNN01000005">
    <property type="protein sequence ID" value="EEN83747.1"/>
    <property type="molecule type" value="Genomic_DNA"/>
</dbReference>
<name>C3J7Q0_POREA</name>
<reference evidence="2 3" key="1">
    <citation type="submission" date="2009-04" db="EMBL/GenBank/DDBJ databases">
        <authorList>
            <person name="Sebastian Y."/>
            <person name="Madupu R."/>
            <person name="Durkin A.S."/>
            <person name="Torralba M."/>
            <person name="Methe B."/>
            <person name="Sutton G.G."/>
            <person name="Strausberg R.L."/>
            <person name="Nelson K.E."/>
        </authorList>
    </citation>
    <scope>NUCLEOTIDE SEQUENCE [LARGE SCALE GENOMIC DNA]</scope>
    <source>
        <strain evidence="3">ATCC 35406 / DSM 24491 / JCM 8526 / CCUG 16442 / BCRC 14492 / NCTC 13058 / HG 370</strain>
    </source>
</reference>
<protein>
    <submittedName>
        <fullName evidence="2">Uncharacterized protein</fullName>
    </submittedName>
</protein>
<organism evidence="2 3">
    <name type="scientific">Porphyromonas endodontalis (strain ATCC 35406 / DSM 24491 / JCM 8526 / CCUG 16442 / BCRC 14492 / NCTC 13058 / HG 370)</name>
    <name type="common">Bacteroides endodontalis</name>
    <dbReference type="NCBI Taxonomy" id="553175"/>
    <lineage>
        <taxon>Bacteria</taxon>
        <taxon>Pseudomonadati</taxon>
        <taxon>Bacteroidota</taxon>
        <taxon>Bacteroidia</taxon>
        <taxon>Bacteroidales</taxon>
        <taxon>Porphyromonadaceae</taxon>
        <taxon>Porphyromonas</taxon>
    </lineage>
</organism>
<accession>C3J7Q0</accession>